<feature type="domain" description="HTH lysR-type" evidence="5">
    <location>
        <begin position="47"/>
        <end position="104"/>
    </location>
</feature>
<evidence type="ECO:0000256" key="3">
    <source>
        <dbReference type="ARBA" id="ARBA00023125"/>
    </source>
</evidence>
<dbReference type="EMBL" id="CP093313">
    <property type="protein sequence ID" value="UWZ82788.1"/>
    <property type="molecule type" value="Genomic_DNA"/>
</dbReference>
<dbReference type="SUPFAM" id="SSF53850">
    <property type="entry name" value="Periplasmic binding protein-like II"/>
    <property type="match status" value="1"/>
</dbReference>
<dbReference type="PROSITE" id="PS50931">
    <property type="entry name" value="HTH_LYSR"/>
    <property type="match status" value="1"/>
</dbReference>
<dbReference type="Proteomes" id="UP001059380">
    <property type="component" value="Chromosome"/>
</dbReference>
<dbReference type="FunFam" id="1.10.10.10:FF:000001">
    <property type="entry name" value="LysR family transcriptional regulator"/>
    <property type="match status" value="1"/>
</dbReference>
<name>A0A9J7BIM9_9BACT</name>
<dbReference type="Gene3D" id="1.10.10.10">
    <property type="entry name" value="Winged helix-like DNA-binding domain superfamily/Winged helix DNA-binding domain"/>
    <property type="match status" value="1"/>
</dbReference>
<dbReference type="Pfam" id="PF00126">
    <property type="entry name" value="HTH_1"/>
    <property type="match status" value="1"/>
</dbReference>
<evidence type="ECO:0000313" key="6">
    <source>
        <dbReference type="EMBL" id="UWZ82788.1"/>
    </source>
</evidence>
<accession>A0A9J7BIM9</accession>
<evidence type="ECO:0000256" key="1">
    <source>
        <dbReference type="ARBA" id="ARBA00009437"/>
    </source>
</evidence>
<gene>
    <name evidence="6" type="ORF">MOP44_19720</name>
</gene>
<evidence type="ECO:0000259" key="5">
    <source>
        <dbReference type="PROSITE" id="PS50931"/>
    </source>
</evidence>
<dbReference type="AlphaFoldDB" id="A0A9J7BIM9"/>
<dbReference type="InterPro" id="IPR005119">
    <property type="entry name" value="LysR_subst-bd"/>
</dbReference>
<keyword evidence="4" id="KW-0804">Transcription</keyword>
<dbReference type="PANTHER" id="PTHR30126">
    <property type="entry name" value="HTH-TYPE TRANSCRIPTIONAL REGULATOR"/>
    <property type="match status" value="1"/>
</dbReference>
<dbReference type="PRINTS" id="PR00039">
    <property type="entry name" value="HTHLYSR"/>
</dbReference>
<keyword evidence="3" id="KW-0238">DNA-binding</keyword>
<sequence>MHTKNHETSRYSLCELGILYRSQPRKWESRPECKTSQSTDTKDGSPMNLSDLEAFVSVVDHGSVVAAAAWLHLTQSAVTRRIQNLEDALGMPLLDRKTRPLLLTRAGQETYEFAKPVLSSVNDLKVGILHGGEPSGNFRFGMSRALGDLAIGAPISRLRGQFPRVQIQAFVQWSAVLLERLTTRTLDAGIVLLPEGTTPPDSLVSERLGNVPLTFVAAKTERIPQPTTLKELAFHKWLINPSGCSSHQMLEAAFRQRAIPFVIAVEAEGYELQLSLISEGVGLGLMLPQAIETSALRGRVRAIRVKDFSPVLSVWLLHSRHLGRLIQAVHCVREEVKQKLKTRRSPNS</sequence>
<evidence type="ECO:0000256" key="4">
    <source>
        <dbReference type="ARBA" id="ARBA00023163"/>
    </source>
</evidence>
<reference evidence="6" key="1">
    <citation type="submission" date="2021-04" db="EMBL/GenBank/DDBJ databases">
        <title>Phylogenetic analysis of Acidobacteriaceae.</title>
        <authorList>
            <person name="Qiu L."/>
            <person name="Zhang Q."/>
        </authorList>
    </citation>
    <scope>NUCLEOTIDE SEQUENCE</scope>
    <source>
        <strain evidence="6">DSM 25168</strain>
    </source>
</reference>
<proteinExistence type="inferred from homology"/>
<dbReference type="InterPro" id="IPR036390">
    <property type="entry name" value="WH_DNA-bd_sf"/>
</dbReference>
<dbReference type="Gene3D" id="3.40.190.10">
    <property type="entry name" value="Periplasmic binding protein-like II"/>
    <property type="match status" value="2"/>
</dbReference>
<comment type="similarity">
    <text evidence="1">Belongs to the LysR transcriptional regulatory family.</text>
</comment>
<dbReference type="RefSeq" id="WP_260792012.1">
    <property type="nucleotide sequence ID" value="NZ_CP093313.1"/>
</dbReference>
<dbReference type="KEGG" id="orp:MOP44_19720"/>
<dbReference type="InterPro" id="IPR036388">
    <property type="entry name" value="WH-like_DNA-bd_sf"/>
</dbReference>
<keyword evidence="2" id="KW-0805">Transcription regulation</keyword>
<dbReference type="GO" id="GO:0000976">
    <property type="term" value="F:transcription cis-regulatory region binding"/>
    <property type="evidence" value="ECO:0007669"/>
    <property type="project" value="TreeGrafter"/>
</dbReference>
<protein>
    <submittedName>
        <fullName evidence="6">LysR family transcriptional regulator</fullName>
    </submittedName>
</protein>
<dbReference type="CDD" id="cd05466">
    <property type="entry name" value="PBP2_LTTR_substrate"/>
    <property type="match status" value="1"/>
</dbReference>
<dbReference type="Pfam" id="PF03466">
    <property type="entry name" value="LysR_substrate"/>
    <property type="match status" value="1"/>
</dbReference>
<dbReference type="PANTHER" id="PTHR30126:SF39">
    <property type="entry name" value="HTH-TYPE TRANSCRIPTIONAL REGULATOR CYSL"/>
    <property type="match status" value="1"/>
</dbReference>
<dbReference type="InterPro" id="IPR000847">
    <property type="entry name" value="LysR_HTH_N"/>
</dbReference>
<evidence type="ECO:0000256" key="2">
    <source>
        <dbReference type="ARBA" id="ARBA00023015"/>
    </source>
</evidence>
<keyword evidence="7" id="KW-1185">Reference proteome</keyword>
<evidence type="ECO:0000313" key="7">
    <source>
        <dbReference type="Proteomes" id="UP001059380"/>
    </source>
</evidence>
<dbReference type="SUPFAM" id="SSF46785">
    <property type="entry name" value="Winged helix' DNA-binding domain"/>
    <property type="match status" value="1"/>
</dbReference>
<dbReference type="GO" id="GO:0003700">
    <property type="term" value="F:DNA-binding transcription factor activity"/>
    <property type="evidence" value="ECO:0007669"/>
    <property type="project" value="InterPro"/>
</dbReference>
<organism evidence="6 7">
    <name type="scientific">Occallatibacter riparius</name>
    <dbReference type="NCBI Taxonomy" id="1002689"/>
    <lineage>
        <taxon>Bacteria</taxon>
        <taxon>Pseudomonadati</taxon>
        <taxon>Acidobacteriota</taxon>
        <taxon>Terriglobia</taxon>
        <taxon>Terriglobales</taxon>
        <taxon>Acidobacteriaceae</taxon>
        <taxon>Occallatibacter</taxon>
    </lineage>
</organism>